<protein>
    <recommendedName>
        <fullName evidence="3">STAS/SEC14 domain-containing protein</fullName>
    </recommendedName>
</protein>
<evidence type="ECO:0000313" key="1">
    <source>
        <dbReference type="EMBL" id="RXK62018.1"/>
    </source>
</evidence>
<accession>A0A4Q1CLV8</accession>
<evidence type="ECO:0000313" key="2">
    <source>
        <dbReference type="Proteomes" id="UP000290204"/>
    </source>
</evidence>
<dbReference type="Proteomes" id="UP000290204">
    <property type="component" value="Unassembled WGS sequence"/>
</dbReference>
<comment type="caution">
    <text evidence="1">The sequence shown here is derived from an EMBL/GenBank/DDBJ whole genome shotgun (WGS) entry which is preliminary data.</text>
</comment>
<dbReference type="RefSeq" id="WP_129129390.1">
    <property type="nucleotide sequence ID" value="NZ_SDHW01000001.1"/>
</dbReference>
<dbReference type="EMBL" id="SDHW01000001">
    <property type="protein sequence ID" value="RXK62018.1"/>
    <property type="molecule type" value="Genomic_DNA"/>
</dbReference>
<gene>
    <name evidence="1" type="ORF">ESA94_03100</name>
</gene>
<dbReference type="AlphaFoldDB" id="A0A4Q1CLV8"/>
<keyword evidence="2" id="KW-1185">Reference proteome</keyword>
<organism evidence="1 2">
    <name type="scientific">Lacibacter luteus</name>
    <dbReference type="NCBI Taxonomy" id="2508719"/>
    <lineage>
        <taxon>Bacteria</taxon>
        <taxon>Pseudomonadati</taxon>
        <taxon>Bacteroidota</taxon>
        <taxon>Chitinophagia</taxon>
        <taxon>Chitinophagales</taxon>
        <taxon>Chitinophagaceae</taxon>
        <taxon>Lacibacter</taxon>
    </lineage>
</organism>
<evidence type="ECO:0008006" key="3">
    <source>
        <dbReference type="Google" id="ProtNLM"/>
    </source>
</evidence>
<name>A0A4Q1CLV8_9BACT</name>
<sequence length="146" mass="16850">MANFKPYETEKHTEKNVKVEFFKDEGKSIMLARLTGVLSEGSKAKPDCSYIKQELAINLLAMRPSSLLLDMSLLQYSFGNSFIDALSPLFELQIFEDKYDIAFLLSDLNKYGLSSLWNFDINQPPVNIFFRYEDAVKYAEAKYDFL</sequence>
<proteinExistence type="predicted"/>
<reference evidence="1 2" key="1">
    <citation type="submission" date="2019-01" db="EMBL/GenBank/DDBJ databases">
        <title>Lacibacter sp. strain TTM-7.</title>
        <authorList>
            <person name="Chen W.-M."/>
        </authorList>
    </citation>
    <scope>NUCLEOTIDE SEQUENCE [LARGE SCALE GENOMIC DNA]</scope>
    <source>
        <strain evidence="1 2">TTM-7</strain>
    </source>
</reference>